<comment type="caution">
    <text evidence="2">The sequence shown here is derived from an EMBL/GenBank/DDBJ whole genome shotgun (WGS) entry which is preliminary data.</text>
</comment>
<proteinExistence type="predicted"/>
<protein>
    <submittedName>
        <fullName evidence="2">Acetyltransferase (GNAT) domain-containing protein</fullName>
    </submittedName>
</protein>
<dbReference type="InterPro" id="IPR016181">
    <property type="entry name" value="Acyl_CoA_acyltransferase"/>
</dbReference>
<evidence type="ECO:0000259" key="1">
    <source>
        <dbReference type="PROSITE" id="PS51186"/>
    </source>
</evidence>
<dbReference type="InterPro" id="IPR040448">
    <property type="entry name" value="PanZ_GNAT"/>
</dbReference>
<dbReference type="Proteomes" id="UP000182276">
    <property type="component" value="Unassembled WGS sequence"/>
</dbReference>
<sequence>MAVRLAQRDVMLGAPHARAKAMPVYVENLRQPSEQDRQDLAKIYADAPQWLFEPHADTQALIAAGLAAGTLIAGRFNDRLLGAALLTPGDRAWHLSHLCVRRITRQRGVGRRLLDEARRMASEAGCELRLSAPAGHLEASALAARTHLPLDPLAPQ</sequence>
<dbReference type="Pfam" id="PF12568">
    <property type="entry name" value="PanZ"/>
    <property type="match status" value="1"/>
</dbReference>
<dbReference type="InterPro" id="IPR000182">
    <property type="entry name" value="GNAT_dom"/>
</dbReference>
<name>A0ABY0QUV6_9GAMM</name>
<organism evidence="2 3">
    <name type="scientific">Stutzerimonas balearica DSM 6083</name>
    <dbReference type="NCBI Taxonomy" id="1123016"/>
    <lineage>
        <taxon>Bacteria</taxon>
        <taxon>Pseudomonadati</taxon>
        <taxon>Pseudomonadota</taxon>
        <taxon>Gammaproteobacteria</taxon>
        <taxon>Pseudomonadales</taxon>
        <taxon>Pseudomonadaceae</taxon>
        <taxon>Stutzerimonas</taxon>
    </lineage>
</organism>
<dbReference type="CDD" id="cd04301">
    <property type="entry name" value="NAT_SF"/>
    <property type="match status" value="1"/>
</dbReference>
<evidence type="ECO:0000313" key="3">
    <source>
        <dbReference type="Proteomes" id="UP000182276"/>
    </source>
</evidence>
<reference evidence="2 3" key="1">
    <citation type="submission" date="2016-10" db="EMBL/GenBank/DDBJ databases">
        <authorList>
            <person name="Varghese N."/>
            <person name="Submissions S."/>
        </authorList>
    </citation>
    <scope>NUCLEOTIDE SEQUENCE [LARGE SCALE GENOMIC DNA]</scope>
    <source>
        <strain evidence="2 3">DSM 6083</strain>
    </source>
</reference>
<accession>A0ABY0QUV6</accession>
<keyword evidence="3" id="KW-1185">Reference proteome</keyword>
<dbReference type="Gene3D" id="3.40.630.30">
    <property type="match status" value="1"/>
</dbReference>
<feature type="domain" description="N-acetyltransferase" evidence="1">
    <location>
        <begin position="27"/>
        <end position="156"/>
    </location>
</feature>
<dbReference type="EMBL" id="FNHO01000001">
    <property type="protein sequence ID" value="SDL94757.1"/>
    <property type="molecule type" value="Genomic_DNA"/>
</dbReference>
<evidence type="ECO:0000313" key="2">
    <source>
        <dbReference type="EMBL" id="SDL94757.1"/>
    </source>
</evidence>
<dbReference type="PROSITE" id="PS51186">
    <property type="entry name" value="GNAT"/>
    <property type="match status" value="1"/>
</dbReference>
<gene>
    <name evidence="2" type="ORF">SAMN05660875_101231</name>
</gene>
<dbReference type="SUPFAM" id="SSF55729">
    <property type="entry name" value="Acyl-CoA N-acyltransferases (Nat)"/>
    <property type="match status" value="1"/>
</dbReference>